<dbReference type="Gene3D" id="3.40.30.10">
    <property type="entry name" value="Glutaredoxin"/>
    <property type="match status" value="1"/>
</dbReference>
<dbReference type="GO" id="GO:0009055">
    <property type="term" value="F:electron transfer activity"/>
    <property type="evidence" value="ECO:0007669"/>
    <property type="project" value="TreeGrafter"/>
</dbReference>
<accession>A0A4Z1BE28</accession>
<gene>
    <name evidence="2" type="ORF">E2558_02275</name>
</gene>
<dbReference type="CDD" id="cd02976">
    <property type="entry name" value="NrdH"/>
    <property type="match status" value="1"/>
</dbReference>
<protein>
    <submittedName>
        <fullName evidence="2">Glutaredoxin family protein</fullName>
    </submittedName>
</protein>
<organism evidence="2 3">
    <name type="scientific">Staphylococcus pragensis</name>
    <dbReference type="NCBI Taxonomy" id="1611836"/>
    <lineage>
        <taxon>Bacteria</taxon>
        <taxon>Bacillati</taxon>
        <taxon>Bacillota</taxon>
        <taxon>Bacilli</taxon>
        <taxon>Bacillales</taxon>
        <taxon>Staphylococcaceae</taxon>
        <taxon>Staphylococcus</taxon>
    </lineage>
</organism>
<dbReference type="PANTHER" id="PTHR34386:SF1">
    <property type="entry name" value="GLUTAREDOXIN-LIKE PROTEIN NRDH"/>
    <property type="match status" value="1"/>
</dbReference>
<evidence type="ECO:0000313" key="3">
    <source>
        <dbReference type="Proteomes" id="UP000297459"/>
    </source>
</evidence>
<dbReference type="SUPFAM" id="SSF52833">
    <property type="entry name" value="Thioredoxin-like"/>
    <property type="match status" value="1"/>
</dbReference>
<keyword evidence="3" id="KW-1185">Reference proteome</keyword>
<sequence length="77" mass="9168">MSSITIYTQNDCPPCTFVKNYLSEHHVSYEEKNIAKDEYRQEMMNYDAFSTPFILLNDEPMYNVDMEKINKAFNIEN</sequence>
<proteinExistence type="predicted"/>
<reference evidence="2 3" key="1">
    <citation type="submission" date="2019-04" db="EMBL/GenBank/DDBJ databases">
        <title>Genomic characterization of Staphylococcus petrasii strains.</title>
        <authorList>
            <person name="Vrbovska V."/>
            <person name="Kovarovic V."/>
            <person name="Maslanova I."/>
            <person name="Indrakova A."/>
            <person name="Petras P."/>
            <person name="Sedo O."/>
            <person name="Svec P."/>
            <person name="Fisarova L."/>
            <person name="Sedlacek I."/>
            <person name="Doskar J."/>
            <person name="Pantucek R."/>
        </authorList>
    </citation>
    <scope>NUCLEOTIDE SEQUENCE [LARGE SCALE GENOMIC DNA]</scope>
    <source>
        <strain evidence="2 3">CCM 8529</strain>
    </source>
</reference>
<dbReference type="InterPro" id="IPR036249">
    <property type="entry name" value="Thioredoxin-like_sf"/>
</dbReference>
<dbReference type="InterPro" id="IPR002109">
    <property type="entry name" value="Glutaredoxin"/>
</dbReference>
<dbReference type="RefSeq" id="WP_126565359.1">
    <property type="nucleotide sequence ID" value="NZ_BMCY01000001.1"/>
</dbReference>
<dbReference type="PROSITE" id="PS51354">
    <property type="entry name" value="GLUTAREDOXIN_2"/>
    <property type="match status" value="1"/>
</dbReference>
<dbReference type="PANTHER" id="PTHR34386">
    <property type="entry name" value="GLUTAREDOXIN"/>
    <property type="match status" value="1"/>
</dbReference>
<feature type="domain" description="Glutaredoxin" evidence="1">
    <location>
        <begin position="4"/>
        <end position="58"/>
    </location>
</feature>
<dbReference type="AlphaFoldDB" id="A0A4Z1BE28"/>
<evidence type="ECO:0000313" key="2">
    <source>
        <dbReference type="EMBL" id="TGN28478.1"/>
    </source>
</evidence>
<dbReference type="Pfam" id="PF00462">
    <property type="entry name" value="Glutaredoxin"/>
    <property type="match status" value="1"/>
</dbReference>
<dbReference type="InterPro" id="IPR051548">
    <property type="entry name" value="Grx-like_ET"/>
</dbReference>
<name>A0A4Z1BE28_9STAP</name>
<comment type="caution">
    <text evidence="2">The sequence shown here is derived from an EMBL/GenBank/DDBJ whole genome shotgun (WGS) entry which is preliminary data.</text>
</comment>
<evidence type="ECO:0000259" key="1">
    <source>
        <dbReference type="Pfam" id="PF00462"/>
    </source>
</evidence>
<dbReference type="Proteomes" id="UP000297459">
    <property type="component" value="Unassembled WGS sequence"/>
</dbReference>
<dbReference type="GO" id="GO:0045454">
    <property type="term" value="P:cell redox homeostasis"/>
    <property type="evidence" value="ECO:0007669"/>
    <property type="project" value="TreeGrafter"/>
</dbReference>
<dbReference type="EMBL" id="SRPJ01000001">
    <property type="protein sequence ID" value="TGN28478.1"/>
    <property type="molecule type" value="Genomic_DNA"/>
</dbReference>